<gene>
    <name evidence="4" type="ORF">GKZ89_19390</name>
</gene>
<feature type="transmembrane region" description="Helical" evidence="1">
    <location>
        <begin position="238"/>
        <end position="261"/>
    </location>
</feature>
<protein>
    <submittedName>
        <fullName evidence="4">DUF1648 domain-containing protein</fullName>
    </submittedName>
</protein>
<comment type="caution">
    <text evidence="4">The sequence shown here is derived from an EMBL/GenBank/DDBJ whole genome shotgun (WGS) entry which is preliminary data.</text>
</comment>
<feature type="domain" description="DUF5808" evidence="3">
    <location>
        <begin position="327"/>
        <end position="352"/>
    </location>
</feature>
<evidence type="ECO:0000259" key="2">
    <source>
        <dbReference type="Pfam" id="PF07853"/>
    </source>
</evidence>
<dbReference type="InterPro" id="IPR014574">
    <property type="entry name" value="UCP032908"/>
</dbReference>
<feature type="transmembrane region" description="Helical" evidence="1">
    <location>
        <begin position="143"/>
        <end position="163"/>
    </location>
</feature>
<dbReference type="PANTHER" id="PTHR37810:SF9">
    <property type="entry name" value="MEMBRANE PROTEIN"/>
    <property type="match status" value="1"/>
</dbReference>
<evidence type="ECO:0000313" key="5">
    <source>
        <dbReference type="Proteomes" id="UP000434639"/>
    </source>
</evidence>
<reference evidence="4 5" key="1">
    <citation type="journal article" date="2017" name="Int. J. Syst. Evol. Microbiol.">
        <title>Bacillus mangrovi sp. nov., isolated from a sediment sample from a mangrove forest.</title>
        <authorList>
            <person name="Gupta V."/>
            <person name="Singh P.K."/>
            <person name="Korpole S."/>
            <person name="Tanuku N.R.S."/>
            <person name="Pinnaka A.K."/>
        </authorList>
    </citation>
    <scope>NUCLEOTIDE SEQUENCE [LARGE SCALE GENOMIC DNA]</scope>
    <source>
        <strain evidence="4 5">KCTC 33872</strain>
    </source>
</reference>
<dbReference type="AlphaFoldDB" id="A0A7X2S8F0"/>
<evidence type="ECO:0000259" key="3">
    <source>
        <dbReference type="Pfam" id="PF19124"/>
    </source>
</evidence>
<dbReference type="PANTHER" id="PTHR37810">
    <property type="entry name" value="IMMUNITY PROTEIN SDPI"/>
    <property type="match status" value="1"/>
</dbReference>
<organism evidence="4 5">
    <name type="scientific">Metabacillus mangrovi</name>
    <dbReference type="NCBI Taxonomy" id="1491830"/>
    <lineage>
        <taxon>Bacteria</taxon>
        <taxon>Bacillati</taxon>
        <taxon>Bacillota</taxon>
        <taxon>Bacilli</taxon>
        <taxon>Bacillales</taxon>
        <taxon>Bacillaceae</taxon>
        <taxon>Metabacillus</taxon>
    </lineage>
</organism>
<dbReference type="OrthoDB" id="157646at2"/>
<dbReference type="Proteomes" id="UP000434639">
    <property type="component" value="Unassembled WGS sequence"/>
</dbReference>
<keyword evidence="5" id="KW-1185">Reference proteome</keyword>
<keyword evidence="1" id="KW-0812">Transmembrane</keyword>
<dbReference type="InterPro" id="IPR043831">
    <property type="entry name" value="DUF5808"/>
</dbReference>
<accession>A0A7X2S8F0</accession>
<feature type="transmembrane region" description="Helical" evidence="1">
    <location>
        <begin position="86"/>
        <end position="106"/>
    </location>
</feature>
<sequence>MTLDALSVVFSIVMLPIALILTCIPYLTRKTESFGVSIPEMVYDMESIQMIRKRYVRSMLLVTVFSVGGFLWAGTMLTPNEETLSMGFAAFTLLTIIISFGVYLKFHIKMKRIKKEANWTHDRTQKVLVRTDFREQQLTWSNAWYAIPFVITLLTALLTALFYDRLPDVLPMKVNFAGEVTQSVEKSYRTVFILPIMQSYLILLFIFINTIIAKAKQQLNAEDPEKSYKQVTLFRRRWSLFLLFTSTLLTMMFSFIQWSYFQPANQHLVTIVSLVFSGIIMSAAIALSFSTGQGGSRIQTGGSRPSADSINRDDDIHWKLGQIYYNPNDQALFLEKRFGIGWTVNFARPAAWLFVIGIIATAAGIPILLML</sequence>
<feature type="domain" description="DUF1648" evidence="2">
    <location>
        <begin position="150"/>
        <end position="198"/>
    </location>
</feature>
<dbReference type="PIRSF" id="PIRSF032908">
    <property type="entry name" value="UCP032908"/>
    <property type="match status" value="1"/>
</dbReference>
<feature type="transmembrane region" description="Helical" evidence="1">
    <location>
        <begin position="6"/>
        <end position="27"/>
    </location>
</feature>
<evidence type="ECO:0000256" key="1">
    <source>
        <dbReference type="SAM" id="Phobius"/>
    </source>
</evidence>
<dbReference type="RefSeq" id="WP_155114058.1">
    <property type="nucleotide sequence ID" value="NZ_WMIB01000032.1"/>
</dbReference>
<keyword evidence="1" id="KW-0472">Membrane</keyword>
<feature type="transmembrane region" description="Helical" evidence="1">
    <location>
        <begin position="192"/>
        <end position="212"/>
    </location>
</feature>
<keyword evidence="1" id="KW-1133">Transmembrane helix</keyword>
<dbReference type="Pfam" id="PF19124">
    <property type="entry name" value="DUF5808"/>
    <property type="match status" value="1"/>
</dbReference>
<evidence type="ECO:0000313" key="4">
    <source>
        <dbReference type="EMBL" id="MTH55562.1"/>
    </source>
</evidence>
<dbReference type="InterPro" id="IPR012867">
    <property type="entry name" value="DUF1648"/>
</dbReference>
<dbReference type="EMBL" id="WMIB01000032">
    <property type="protein sequence ID" value="MTH55562.1"/>
    <property type="molecule type" value="Genomic_DNA"/>
</dbReference>
<feature type="transmembrane region" description="Helical" evidence="1">
    <location>
        <begin position="350"/>
        <end position="369"/>
    </location>
</feature>
<feature type="transmembrane region" description="Helical" evidence="1">
    <location>
        <begin position="55"/>
        <end position="74"/>
    </location>
</feature>
<dbReference type="GO" id="GO:0009636">
    <property type="term" value="P:response to toxic substance"/>
    <property type="evidence" value="ECO:0007669"/>
    <property type="project" value="TreeGrafter"/>
</dbReference>
<name>A0A7X2S8F0_9BACI</name>
<feature type="transmembrane region" description="Helical" evidence="1">
    <location>
        <begin position="267"/>
        <end position="289"/>
    </location>
</feature>
<dbReference type="Pfam" id="PF07853">
    <property type="entry name" value="DUF1648"/>
    <property type="match status" value="1"/>
</dbReference>
<proteinExistence type="predicted"/>